<comment type="caution">
    <text evidence="2">The sequence shown here is derived from an EMBL/GenBank/DDBJ whole genome shotgun (WGS) entry which is preliminary data.</text>
</comment>
<organism evidence="2 3">
    <name type="scientific">Puccinia coronata f. sp. avenae</name>
    <dbReference type="NCBI Taxonomy" id="200324"/>
    <lineage>
        <taxon>Eukaryota</taxon>
        <taxon>Fungi</taxon>
        <taxon>Dikarya</taxon>
        <taxon>Basidiomycota</taxon>
        <taxon>Pucciniomycotina</taxon>
        <taxon>Pucciniomycetes</taxon>
        <taxon>Pucciniales</taxon>
        <taxon>Pucciniaceae</taxon>
        <taxon>Puccinia</taxon>
    </lineage>
</organism>
<dbReference type="EMBL" id="PGCJ01001504">
    <property type="protein sequence ID" value="PLW05060.1"/>
    <property type="molecule type" value="Genomic_DNA"/>
</dbReference>
<dbReference type="AlphaFoldDB" id="A0A2N5RVR6"/>
<gene>
    <name evidence="2" type="ORF">PCANC_28650</name>
</gene>
<sequence length="262" mass="27525">MFWEPAAPKRLAQVWRTNLGIQKLSRLTSRSSGNGWPGPTSPCVQGPPSIDRFSSALSLYELRPLTLLHCNLLSALPSPSSSVSYALPPPAPTLECAPGQADVQPAESPSRLVARLPRGSAGFHPGLTAPPDKSCIGSSYRVPGSNLRADTVNLGEQDLSTAARCLTTRYAKFLPSACQSPQQAASMPAQTLTSWLPACQTPQQGGSLPAKSLSWLKAGDRPAKSQPAESLSMLVASLSRVSQQAGGQESLSRLVVESLSAG</sequence>
<evidence type="ECO:0000256" key="1">
    <source>
        <dbReference type="SAM" id="MobiDB-lite"/>
    </source>
</evidence>
<protein>
    <submittedName>
        <fullName evidence="2">Uncharacterized protein</fullName>
    </submittedName>
</protein>
<dbReference type="Proteomes" id="UP000235388">
    <property type="component" value="Unassembled WGS sequence"/>
</dbReference>
<keyword evidence="3" id="KW-1185">Reference proteome</keyword>
<accession>A0A2N5RVR6</accession>
<name>A0A2N5RVR6_9BASI</name>
<feature type="region of interest" description="Disordered" evidence="1">
    <location>
        <begin position="28"/>
        <end position="47"/>
    </location>
</feature>
<proteinExistence type="predicted"/>
<evidence type="ECO:0000313" key="3">
    <source>
        <dbReference type="Proteomes" id="UP000235388"/>
    </source>
</evidence>
<evidence type="ECO:0000313" key="2">
    <source>
        <dbReference type="EMBL" id="PLW05060.1"/>
    </source>
</evidence>
<reference evidence="2 3" key="1">
    <citation type="submission" date="2017-11" db="EMBL/GenBank/DDBJ databases">
        <title>De novo assembly and phasing of dikaryotic genomes from two isolates of Puccinia coronata f. sp. avenae, the causal agent of oat crown rust.</title>
        <authorList>
            <person name="Miller M.E."/>
            <person name="Zhang Y."/>
            <person name="Omidvar V."/>
            <person name="Sperschneider J."/>
            <person name="Schwessinger B."/>
            <person name="Raley C."/>
            <person name="Palmer J.M."/>
            <person name="Garnica D."/>
            <person name="Upadhyaya N."/>
            <person name="Rathjen J."/>
            <person name="Taylor J.M."/>
            <person name="Park R.F."/>
            <person name="Dodds P.N."/>
            <person name="Hirsch C.D."/>
            <person name="Kianian S.F."/>
            <person name="Figueroa M."/>
        </authorList>
    </citation>
    <scope>NUCLEOTIDE SEQUENCE [LARGE SCALE GENOMIC DNA]</scope>
    <source>
        <strain evidence="2">12NC29</strain>
    </source>
</reference>